<reference evidence="10 11" key="1">
    <citation type="journal article" date="2020" name="Mol. Biol. Evol.">
        <title>Interspecific Gene Flow and the Evolution of Specialization in Black and White Rhinoceros.</title>
        <authorList>
            <person name="Moodley Y."/>
            <person name="Westbury M.V."/>
            <person name="Russo I.M."/>
            <person name="Gopalakrishnan S."/>
            <person name="Rakotoarivelo A."/>
            <person name="Olsen R.A."/>
            <person name="Prost S."/>
            <person name="Tunstall T."/>
            <person name="Ryder O.A."/>
            <person name="Dalen L."/>
            <person name="Bruford M.W."/>
        </authorList>
    </citation>
    <scope>NUCLEOTIDE SEQUENCE [LARGE SCALE GENOMIC DNA]</scope>
    <source>
        <strain evidence="10">SBR-YM</strain>
        <tissue evidence="10">Skin</tissue>
    </source>
</reference>
<dbReference type="PANTHER" id="PTHR26450">
    <property type="entry name" value="OLFACTORY RECEPTOR 56B1-RELATED"/>
    <property type="match status" value="1"/>
</dbReference>
<dbReference type="InterPro" id="IPR017452">
    <property type="entry name" value="GPCR_Rhodpsn_7TM"/>
</dbReference>
<gene>
    <name evidence="10" type="ORF">HPG69_005687</name>
</gene>
<proteinExistence type="predicted"/>
<dbReference type="Gene3D" id="1.20.1070.10">
    <property type="entry name" value="Rhodopsin 7-helix transmembrane proteins"/>
    <property type="match status" value="1"/>
</dbReference>
<dbReference type="InterPro" id="IPR000725">
    <property type="entry name" value="Olfact_rcpt"/>
</dbReference>
<dbReference type="AlphaFoldDB" id="A0A7J7ESJ1"/>
<keyword evidence="11" id="KW-1185">Reference proteome</keyword>
<dbReference type="GO" id="GO:0005886">
    <property type="term" value="C:plasma membrane"/>
    <property type="evidence" value="ECO:0007669"/>
    <property type="project" value="TreeGrafter"/>
</dbReference>
<comment type="subcellular location">
    <subcellularLocation>
        <location evidence="1">Membrane</location>
        <topology evidence="1">Multi-pass membrane protein</topology>
    </subcellularLocation>
</comment>
<feature type="transmembrane region" description="Helical" evidence="8">
    <location>
        <begin position="42"/>
        <end position="64"/>
    </location>
</feature>
<evidence type="ECO:0000256" key="3">
    <source>
        <dbReference type="ARBA" id="ARBA00022692"/>
    </source>
</evidence>
<dbReference type="EMBL" id="JACDTQ010002427">
    <property type="protein sequence ID" value="KAF5918653.1"/>
    <property type="molecule type" value="Genomic_DNA"/>
</dbReference>
<feature type="transmembrane region" description="Helical" evidence="8">
    <location>
        <begin position="293"/>
        <end position="316"/>
    </location>
</feature>
<accession>A0A7J7ESJ1</accession>
<keyword evidence="7" id="KW-0807">Transducer</keyword>
<evidence type="ECO:0000256" key="5">
    <source>
        <dbReference type="ARBA" id="ARBA00022989"/>
    </source>
</evidence>
<keyword evidence="6 8" id="KW-0472">Membrane</keyword>
<dbReference type="Proteomes" id="UP000551758">
    <property type="component" value="Unassembled WGS sequence"/>
</dbReference>
<dbReference type="PANTHER" id="PTHR26450:SF43">
    <property type="entry name" value="OLFACTORY RECEPTOR"/>
    <property type="match status" value="1"/>
</dbReference>
<evidence type="ECO:0000313" key="10">
    <source>
        <dbReference type="EMBL" id="KAF5918653.1"/>
    </source>
</evidence>
<evidence type="ECO:0000256" key="6">
    <source>
        <dbReference type="ARBA" id="ARBA00023136"/>
    </source>
</evidence>
<keyword evidence="5 8" id="KW-1133">Transmembrane helix</keyword>
<dbReference type="InterPro" id="IPR050402">
    <property type="entry name" value="OR51/52/56-like"/>
</dbReference>
<dbReference type="SUPFAM" id="SSF81321">
    <property type="entry name" value="Family A G protein-coupled receptor-like"/>
    <property type="match status" value="3"/>
</dbReference>
<protein>
    <recommendedName>
        <fullName evidence="9">G-protein coupled receptors family 1 profile domain-containing protein</fullName>
    </recommendedName>
</protein>
<dbReference type="PROSITE" id="PS50262">
    <property type="entry name" value="G_PROTEIN_RECEP_F1_2"/>
    <property type="match status" value="1"/>
</dbReference>
<keyword evidence="2" id="KW-0716">Sensory transduction</keyword>
<evidence type="ECO:0000256" key="7">
    <source>
        <dbReference type="ARBA" id="ARBA00023224"/>
    </source>
</evidence>
<evidence type="ECO:0000256" key="2">
    <source>
        <dbReference type="ARBA" id="ARBA00022606"/>
    </source>
</evidence>
<feature type="transmembrane region" description="Helical" evidence="8">
    <location>
        <begin position="76"/>
        <end position="104"/>
    </location>
</feature>
<feature type="transmembrane region" description="Helical" evidence="8">
    <location>
        <begin position="253"/>
        <end position="273"/>
    </location>
</feature>
<name>A0A7J7ESJ1_DICBM</name>
<evidence type="ECO:0000259" key="9">
    <source>
        <dbReference type="PROSITE" id="PS50262"/>
    </source>
</evidence>
<evidence type="ECO:0000256" key="8">
    <source>
        <dbReference type="SAM" id="Phobius"/>
    </source>
</evidence>
<sequence length="349" mass="39414">MALDWYVSICHPLRYVTILTPRLITKIGIAAVLRSVFAMIPLLARLPFVTFCCSHILSHLIHMIRLACADSKFNVVYGLVLITVLWGMGSLGIFVSYIFILYLVLRISSHKGRFKALNTCASHICAVVILYVPMIGLYIVHRFAKHSSPIICTSRAHMYSLVPLASAQPSIELGEHTFLKTHANSPLLLLVAGNTRNGKTPHLDRLSLLCCADSSLHKPMFYFLAMLATIDLGLSTATIPKMLGIFWFKLREIIFEACLTQIYSVLFSVFLPVKPDSSPSAPVALMFLNVPRYIHILLANLYVVVPPMLNPVMYGVRTKQIYDRVKKIILQKQGKTRNTWRFNMQFYEP</sequence>
<evidence type="ECO:0000256" key="4">
    <source>
        <dbReference type="ARBA" id="ARBA00022725"/>
    </source>
</evidence>
<keyword evidence="4" id="KW-0552">Olfaction</keyword>
<dbReference type="Pfam" id="PF13853">
    <property type="entry name" value="7tm_4"/>
    <property type="match status" value="3"/>
</dbReference>
<organism evidence="10 11">
    <name type="scientific">Diceros bicornis minor</name>
    <name type="common">South-central black rhinoceros</name>
    <dbReference type="NCBI Taxonomy" id="77932"/>
    <lineage>
        <taxon>Eukaryota</taxon>
        <taxon>Metazoa</taxon>
        <taxon>Chordata</taxon>
        <taxon>Craniata</taxon>
        <taxon>Vertebrata</taxon>
        <taxon>Euteleostomi</taxon>
        <taxon>Mammalia</taxon>
        <taxon>Eutheria</taxon>
        <taxon>Laurasiatheria</taxon>
        <taxon>Perissodactyla</taxon>
        <taxon>Rhinocerotidae</taxon>
        <taxon>Diceros</taxon>
    </lineage>
</organism>
<feature type="domain" description="G-protein coupled receptors family 1 profile" evidence="9">
    <location>
        <begin position="1"/>
        <end position="140"/>
    </location>
</feature>
<evidence type="ECO:0000256" key="1">
    <source>
        <dbReference type="ARBA" id="ARBA00004141"/>
    </source>
</evidence>
<dbReference type="GO" id="GO:0007186">
    <property type="term" value="P:G protein-coupled receptor signaling pathway"/>
    <property type="evidence" value="ECO:0007669"/>
    <property type="project" value="InterPro"/>
</dbReference>
<evidence type="ECO:0000313" key="11">
    <source>
        <dbReference type="Proteomes" id="UP000551758"/>
    </source>
</evidence>
<dbReference type="GO" id="GO:0004984">
    <property type="term" value="F:olfactory receptor activity"/>
    <property type="evidence" value="ECO:0007669"/>
    <property type="project" value="InterPro"/>
</dbReference>
<comment type="caution">
    <text evidence="10">The sequence shown here is derived from an EMBL/GenBank/DDBJ whole genome shotgun (WGS) entry which is preliminary data.</text>
</comment>
<dbReference type="PRINTS" id="PR00245">
    <property type="entry name" value="OLFACTORYR"/>
</dbReference>
<feature type="transmembrane region" description="Helical" evidence="8">
    <location>
        <begin position="116"/>
        <end position="140"/>
    </location>
</feature>
<feature type="transmembrane region" description="Helical" evidence="8">
    <location>
        <begin position="221"/>
        <end position="241"/>
    </location>
</feature>
<keyword evidence="3 8" id="KW-0812">Transmembrane</keyword>